<sequence>MRWRIDAVLAVLWALGGVVVAGYFCYLALGPPALGSPVPLVVLAVVALVGFSTVAWRHHRRDRETRAERSSGPVGGWVGRRVPDDGGRVAGGRDPAAPPQLSDRGKAELARIVGIADHAGLFAPRAPAPVDLVEAVADGGEPVTLDVVLAAVEEADFWRPGFRAEDHLAALAFHASHTEQLAETLRGQVEDLARLVGDVFTVRLVDVDLTAGGRTRLGLELGPVGGPRHRRTLDYRGAATYLSTELHVAVAGALRAATPPSSSGWPRLAWTWSDQGVWLAALRGTSVEALDAELGRAIADPWCWVDEQEPVAAGDRPGP</sequence>
<evidence type="ECO:0000256" key="1">
    <source>
        <dbReference type="SAM" id="MobiDB-lite"/>
    </source>
</evidence>
<name>A0ABS8PFJ6_9PSEU</name>
<feature type="transmembrane region" description="Helical" evidence="2">
    <location>
        <begin position="7"/>
        <end position="29"/>
    </location>
</feature>
<keyword evidence="2" id="KW-1133">Transmembrane helix</keyword>
<organism evidence="3 4">
    <name type="scientific">Actinomycetospora endophytica</name>
    <dbReference type="NCBI Taxonomy" id="2291215"/>
    <lineage>
        <taxon>Bacteria</taxon>
        <taxon>Bacillati</taxon>
        <taxon>Actinomycetota</taxon>
        <taxon>Actinomycetes</taxon>
        <taxon>Pseudonocardiales</taxon>
        <taxon>Pseudonocardiaceae</taxon>
        <taxon>Actinomycetospora</taxon>
    </lineage>
</organism>
<gene>
    <name evidence="3" type="ORF">LQ327_27060</name>
</gene>
<evidence type="ECO:0000313" key="4">
    <source>
        <dbReference type="Proteomes" id="UP001199469"/>
    </source>
</evidence>
<feature type="region of interest" description="Disordered" evidence="1">
    <location>
        <begin position="62"/>
        <end position="102"/>
    </location>
</feature>
<dbReference type="Proteomes" id="UP001199469">
    <property type="component" value="Unassembled WGS sequence"/>
</dbReference>
<feature type="transmembrane region" description="Helical" evidence="2">
    <location>
        <begin position="35"/>
        <end position="56"/>
    </location>
</feature>
<proteinExistence type="predicted"/>
<evidence type="ECO:0000256" key="2">
    <source>
        <dbReference type="SAM" id="Phobius"/>
    </source>
</evidence>
<keyword evidence="2" id="KW-0812">Transmembrane</keyword>
<reference evidence="3 4" key="1">
    <citation type="submission" date="2021-11" db="EMBL/GenBank/DDBJ databases">
        <title>Draft genome sequence of Actinomycetospora sp. SF1 isolated from the rhizosphere soil.</title>
        <authorList>
            <person name="Duangmal K."/>
            <person name="Chantavorakit T."/>
        </authorList>
    </citation>
    <scope>NUCLEOTIDE SEQUENCE [LARGE SCALE GENOMIC DNA]</scope>
    <source>
        <strain evidence="3 4">TBRC 5722</strain>
    </source>
</reference>
<dbReference type="EMBL" id="JAJNDB010000007">
    <property type="protein sequence ID" value="MCD2197037.1"/>
    <property type="molecule type" value="Genomic_DNA"/>
</dbReference>
<comment type="caution">
    <text evidence="3">The sequence shown here is derived from an EMBL/GenBank/DDBJ whole genome shotgun (WGS) entry which is preliminary data.</text>
</comment>
<keyword evidence="4" id="KW-1185">Reference proteome</keyword>
<dbReference type="RefSeq" id="WP_230738926.1">
    <property type="nucleotide sequence ID" value="NZ_JAJNDB010000007.1"/>
</dbReference>
<accession>A0ABS8PFJ6</accession>
<protein>
    <submittedName>
        <fullName evidence="3">Uncharacterized protein</fullName>
    </submittedName>
</protein>
<keyword evidence="2" id="KW-0472">Membrane</keyword>
<evidence type="ECO:0000313" key="3">
    <source>
        <dbReference type="EMBL" id="MCD2197037.1"/>
    </source>
</evidence>